<feature type="non-terminal residue" evidence="1">
    <location>
        <position position="1"/>
    </location>
</feature>
<dbReference type="STRING" id="1314782.A0A165M7E3"/>
<keyword evidence="2" id="KW-1185">Reference proteome</keyword>
<name>A0A165M7E3_9AGAM</name>
<gene>
    <name evidence="1" type="ORF">NEOLEDRAFT_1081388</name>
</gene>
<evidence type="ECO:0000313" key="1">
    <source>
        <dbReference type="EMBL" id="KZT17994.1"/>
    </source>
</evidence>
<dbReference type="AlphaFoldDB" id="A0A165M7E3"/>
<dbReference type="Proteomes" id="UP000076761">
    <property type="component" value="Unassembled WGS sequence"/>
</dbReference>
<organism evidence="1 2">
    <name type="scientific">Neolentinus lepideus HHB14362 ss-1</name>
    <dbReference type="NCBI Taxonomy" id="1314782"/>
    <lineage>
        <taxon>Eukaryota</taxon>
        <taxon>Fungi</taxon>
        <taxon>Dikarya</taxon>
        <taxon>Basidiomycota</taxon>
        <taxon>Agaricomycotina</taxon>
        <taxon>Agaricomycetes</taxon>
        <taxon>Gloeophyllales</taxon>
        <taxon>Gloeophyllaceae</taxon>
        <taxon>Neolentinus</taxon>
    </lineage>
</organism>
<dbReference type="InParanoid" id="A0A165M7E3"/>
<dbReference type="OrthoDB" id="3253907at2759"/>
<evidence type="ECO:0000313" key="2">
    <source>
        <dbReference type="Proteomes" id="UP000076761"/>
    </source>
</evidence>
<dbReference type="EMBL" id="KV425731">
    <property type="protein sequence ID" value="KZT17994.1"/>
    <property type="molecule type" value="Genomic_DNA"/>
</dbReference>
<reference evidence="1 2" key="1">
    <citation type="journal article" date="2016" name="Mol. Biol. Evol.">
        <title>Comparative Genomics of Early-Diverging Mushroom-Forming Fungi Provides Insights into the Origins of Lignocellulose Decay Capabilities.</title>
        <authorList>
            <person name="Nagy L.G."/>
            <person name="Riley R."/>
            <person name="Tritt A."/>
            <person name="Adam C."/>
            <person name="Daum C."/>
            <person name="Floudas D."/>
            <person name="Sun H."/>
            <person name="Yadav J.S."/>
            <person name="Pangilinan J."/>
            <person name="Larsson K.H."/>
            <person name="Matsuura K."/>
            <person name="Barry K."/>
            <person name="Labutti K."/>
            <person name="Kuo R."/>
            <person name="Ohm R.A."/>
            <person name="Bhattacharya S.S."/>
            <person name="Shirouzu T."/>
            <person name="Yoshinaga Y."/>
            <person name="Martin F.M."/>
            <person name="Grigoriev I.V."/>
            <person name="Hibbett D.S."/>
        </authorList>
    </citation>
    <scope>NUCLEOTIDE SEQUENCE [LARGE SCALE GENOMIC DNA]</scope>
    <source>
        <strain evidence="1 2">HHB14362 ss-1</strain>
    </source>
</reference>
<proteinExistence type="predicted"/>
<sequence>LIECSAPGQKEIWHAAEAFWRQKHRNWRPPSLGLILGCALIQHKTQAGKSLPGTDRLYRIIMSQSAFLIWKLRCERVIQNDGAHHNTQEIRNRWTSTLNDNLKLDQAMTHTKFGKQALKRKIVLRTWSHTLINEKFLPDDWITYSGVLVGINLPEHGRRQREPP</sequence>
<protein>
    <submittedName>
        <fullName evidence="1">Uncharacterized protein</fullName>
    </submittedName>
</protein>
<accession>A0A165M7E3</accession>